<feature type="transmembrane region" description="Helical" evidence="5">
    <location>
        <begin position="73"/>
        <end position="90"/>
    </location>
</feature>
<dbReference type="PANTHER" id="PTHR30071">
    <property type="entry name" value="HEME EXPORTER PROTEIN C"/>
    <property type="match status" value="1"/>
</dbReference>
<feature type="transmembrane region" description="Helical" evidence="5">
    <location>
        <begin position="133"/>
        <end position="159"/>
    </location>
</feature>
<evidence type="ECO:0000256" key="2">
    <source>
        <dbReference type="ARBA" id="ARBA00022692"/>
    </source>
</evidence>
<dbReference type="AlphaFoldDB" id="A0A165HHI3"/>
<dbReference type="InterPro" id="IPR045062">
    <property type="entry name" value="Cyt_c_biogenesis_CcsA/CcmC"/>
</dbReference>
<proteinExistence type="predicted"/>
<evidence type="ECO:0000256" key="4">
    <source>
        <dbReference type="ARBA" id="ARBA00023136"/>
    </source>
</evidence>
<sequence length="276" mass="31014">MTEIGLIRLHEVMVVLYAASLVFYFTDFLNSQPKARKAAFYTLSAVWLMQTMFLVGNIVEEQRFPVLSLSEGINFYAWLLITMSLVVHFFRKADFAVFFLNVIGFAAVVITAFGEAGTPGSAVSEALISELLFIHITSAMISYTAFSLSFVFAILYLLLYRTLKKKKWGGQWGRLPSLDQARRAMTISAVIGVPVLLVSLILGLQWAFIAAGPFSVWDPKIIGSFLLFVIYCVLLVMQNRGRLNGPDIAWGHILAFLAVIVNFLLISRLSVFHFWY</sequence>
<feature type="domain" description="Cytochrome c assembly protein" evidence="6">
    <location>
        <begin position="68"/>
        <end position="266"/>
    </location>
</feature>
<dbReference type="Proteomes" id="UP000076490">
    <property type="component" value="Unassembled WGS sequence"/>
</dbReference>
<protein>
    <submittedName>
        <fullName evidence="7">Cytochrome C assembly protein</fullName>
    </submittedName>
</protein>
<organism evidence="7 8">
    <name type="scientific">Bhargavaea cecembensis</name>
    <dbReference type="NCBI Taxonomy" id="394098"/>
    <lineage>
        <taxon>Bacteria</taxon>
        <taxon>Bacillati</taxon>
        <taxon>Bacillota</taxon>
        <taxon>Bacilli</taxon>
        <taxon>Bacillales</taxon>
        <taxon>Caryophanaceae</taxon>
        <taxon>Bhargavaea</taxon>
    </lineage>
</organism>
<dbReference type="Pfam" id="PF01578">
    <property type="entry name" value="Cytochrom_C_asm"/>
    <property type="match status" value="1"/>
</dbReference>
<dbReference type="RefSeq" id="WP_063178118.1">
    <property type="nucleotide sequence ID" value="NZ_LQNT01000001.1"/>
</dbReference>
<feature type="transmembrane region" description="Helical" evidence="5">
    <location>
        <begin position="6"/>
        <end position="26"/>
    </location>
</feature>
<feature type="transmembrane region" description="Helical" evidence="5">
    <location>
        <begin position="221"/>
        <end position="237"/>
    </location>
</feature>
<accession>A0A165HHI3</accession>
<gene>
    <name evidence="7" type="ORF">AV656_01495</name>
</gene>
<dbReference type="InterPro" id="IPR002541">
    <property type="entry name" value="Cyt_c_assembly"/>
</dbReference>
<dbReference type="GO" id="GO:0017004">
    <property type="term" value="P:cytochrome complex assembly"/>
    <property type="evidence" value="ECO:0007669"/>
    <property type="project" value="InterPro"/>
</dbReference>
<evidence type="ECO:0000256" key="5">
    <source>
        <dbReference type="SAM" id="Phobius"/>
    </source>
</evidence>
<keyword evidence="2 5" id="KW-0812">Transmembrane</keyword>
<dbReference type="OrthoDB" id="2417400at2"/>
<feature type="transmembrane region" description="Helical" evidence="5">
    <location>
        <begin position="184"/>
        <end position="209"/>
    </location>
</feature>
<name>A0A165HHI3_9BACL</name>
<reference evidence="7 8" key="1">
    <citation type="submission" date="2016-01" db="EMBL/GenBank/DDBJ databases">
        <title>Whole genome sequencing of Bhargavaea cecembensis T14.</title>
        <authorList>
            <person name="Hong K.W."/>
        </authorList>
    </citation>
    <scope>NUCLEOTIDE SEQUENCE [LARGE SCALE GENOMIC DNA]</scope>
    <source>
        <strain evidence="7 8">T14</strain>
    </source>
</reference>
<evidence type="ECO:0000259" key="6">
    <source>
        <dbReference type="Pfam" id="PF01578"/>
    </source>
</evidence>
<evidence type="ECO:0000256" key="3">
    <source>
        <dbReference type="ARBA" id="ARBA00022989"/>
    </source>
</evidence>
<evidence type="ECO:0000313" key="7">
    <source>
        <dbReference type="EMBL" id="KZE39979.1"/>
    </source>
</evidence>
<dbReference type="EMBL" id="LQNT01000001">
    <property type="protein sequence ID" value="KZE39979.1"/>
    <property type="molecule type" value="Genomic_DNA"/>
</dbReference>
<evidence type="ECO:0000313" key="8">
    <source>
        <dbReference type="Proteomes" id="UP000076490"/>
    </source>
</evidence>
<feature type="transmembrane region" description="Helical" evidence="5">
    <location>
        <begin position="38"/>
        <end position="58"/>
    </location>
</feature>
<feature type="transmembrane region" description="Helical" evidence="5">
    <location>
        <begin position="249"/>
        <end position="275"/>
    </location>
</feature>
<keyword evidence="4 5" id="KW-0472">Membrane</keyword>
<keyword evidence="3 5" id="KW-1133">Transmembrane helix</keyword>
<evidence type="ECO:0000256" key="1">
    <source>
        <dbReference type="ARBA" id="ARBA00004141"/>
    </source>
</evidence>
<comment type="caution">
    <text evidence="7">The sequence shown here is derived from an EMBL/GenBank/DDBJ whole genome shotgun (WGS) entry which is preliminary data.</text>
</comment>
<dbReference type="GO" id="GO:0005886">
    <property type="term" value="C:plasma membrane"/>
    <property type="evidence" value="ECO:0007669"/>
    <property type="project" value="TreeGrafter"/>
</dbReference>
<comment type="subcellular location">
    <subcellularLocation>
        <location evidence="1">Membrane</location>
        <topology evidence="1">Multi-pass membrane protein</topology>
    </subcellularLocation>
</comment>
<dbReference type="GO" id="GO:0020037">
    <property type="term" value="F:heme binding"/>
    <property type="evidence" value="ECO:0007669"/>
    <property type="project" value="InterPro"/>
</dbReference>
<feature type="transmembrane region" description="Helical" evidence="5">
    <location>
        <begin position="95"/>
        <end position="113"/>
    </location>
</feature>
<dbReference type="PANTHER" id="PTHR30071:SF15">
    <property type="entry name" value="PROTEIN HEMX"/>
    <property type="match status" value="1"/>
</dbReference>